<feature type="compositionally biased region" description="Basic and acidic residues" evidence="1">
    <location>
        <begin position="66"/>
        <end position="85"/>
    </location>
</feature>
<feature type="region of interest" description="Disordered" evidence="1">
    <location>
        <begin position="44"/>
        <end position="114"/>
    </location>
</feature>
<evidence type="ECO:0000313" key="3">
    <source>
        <dbReference type="Proteomes" id="UP000314294"/>
    </source>
</evidence>
<organism evidence="2 3">
    <name type="scientific">Liparis tanakae</name>
    <name type="common">Tanaka's snailfish</name>
    <dbReference type="NCBI Taxonomy" id="230148"/>
    <lineage>
        <taxon>Eukaryota</taxon>
        <taxon>Metazoa</taxon>
        <taxon>Chordata</taxon>
        <taxon>Craniata</taxon>
        <taxon>Vertebrata</taxon>
        <taxon>Euteleostomi</taxon>
        <taxon>Actinopterygii</taxon>
        <taxon>Neopterygii</taxon>
        <taxon>Teleostei</taxon>
        <taxon>Neoteleostei</taxon>
        <taxon>Acanthomorphata</taxon>
        <taxon>Eupercaria</taxon>
        <taxon>Perciformes</taxon>
        <taxon>Cottioidei</taxon>
        <taxon>Cottales</taxon>
        <taxon>Liparidae</taxon>
        <taxon>Liparis</taxon>
    </lineage>
</organism>
<evidence type="ECO:0000256" key="1">
    <source>
        <dbReference type="SAM" id="MobiDB-lite"/>
    </source>
</evidence>
<proteinExistence type="predicted"/>
<feature type="compositionally biased region" description="Basic residues" evidence="1">
    <location>
        <begin position="54"/>
        <end position="65"/>
    </location>
</feature>
<gene>
    <name evidence="2" type="ORF">EYF80_011293</name>
</gene>
<reference evidence="2 3" key="1">
    <citation type="submission" date="2019-03" db="EMBL/GenBank/DDBJ databases">
        <title>First draft genome of Liparis tanakae, snailfish: a comprehensive survey of snailfish specific genes.</title>
        <authorList>
            <person name="Kim W."/>
            <person name="Song I."/>
            <person name="Jeong J.-H."/>
            <person name="Kim D."/>
            <person name="Kim S."/>
            <person name="Ryu S."/>
            <person name="Song J.Y."/>
            <person name="Lee S.K."/>
        </authorList>
    </citation>
    <scope>NUCLEOTIDE SEQUENCE [LARGE SCALE GENOMIC DNA]</scope>
    <source>
        <tissue evidence="2">Muscle</tissue>
    </source>
</reference>
<evidence type="ECO:0000313" key="2">
    <source>
        <dbReference type="EMBL" id="TNN78510.1"/>
    </source>
</evidence>
<feature type="region of interest" description="Disordered" evidence="1">
    <location>
        <begin position="197"/>
        <end position="217"/>
    </location>
</feature>
<feature type="compositionally biased region" description="Low complexity" evidence="1">
    <location>
        <begin position="199"/>
        <end position="210"/>
    </location>
</feature>
<comment type="caution">
    <text evidence="2">The sequence shown here is derived from an EMBL/GenBank/DDBJ whole genome shotgun (WGS) entry which is preliminary data.</text>
</comment>
<dbReference type="Proteomes" id="UP000314294">
    <property type="component" value="Unassembled WGS sequence"/>
</dbReference>
<protein>
    <submittedName>
        <fullName evidence="2">Uncharacterized protein</fullName>
    </submittedName>
</protein>
<accession>A0A4Z2IKF7</accession>
<name>A0A4Z2IKF7_9TELE</name>
<dbReference type="EMBL" id="SRLO01000073">
    <property type="protein sequence ID" value="TNN78510.1"/>
    <property type="molecule type" value="Genomic_DNA"/>
</dbReference>
<keyword evidence="3" id="KW-1185">Reference proteome</keyword>
<sequence>MMGSDSGLSRGSGCPEKCEARAMRWQERAGCQSKKVALIRRKAKESACQACSAKPRRGSNWRKERRWGTDSDTDKNKGRGRVRDGLEEEGAGEPGYDYPEQGGHQTVGGGSGGKENKVMKLAFKNGVQAARHHRLGGKSHRLDPVLGFQISSCINKRSGLTVVASLWDPLQERGRNTADTCIRRTCGGGRWVIRRRARPSSSGSVNSSRRLLPKLFN</sequence>
<dbReference type="AlphaFoldDB" id="A0A4Z2IKF7"/>